<dbReference type="GO" id="GO:0005886">
    <property type="term" value="C:plasma membrane"/>
    <property type="evidence" value="ECO:0007669"/>
    <property type="project" value="UniProtKB-SubCell"/>
</dbReference>
<organism evidence="7 8">
    <name type="scientific">Altericroceibacterium indicum</name>
    <dbReference type="NCBI Taxonomy" id="374177"/>
    <lineage>
        <taxon>Bacteria</taxon>
        <taxon>Pseudomonadati</taxon>
        <taxon>Pseudomonadota</taxon>
        <taxon>Alphaproteobacteria</taxon>
        <taxon>Sphingomonadales</taxon>
        <taxon>Erythrobacteraceae</taxon>
        <taxon>Altericroceibacterium</taxon>
    </lineage>
</organism>
<sequence length="452" mass="48524">MKALKVKEWFADGVLRTIIRNAWYLASSKLVGALLGLIALACAGRGLTPALFGTLVLIHAYANGVGAVVKFQTWQLIVRFGAPALARGDVDELRDATGFAFGLDIVSGLIGMAGGLILLPFLAHSFGIGSENLGIAMFYCTLIPTMIAATPTGILRVLDKFDQLAAQQLVTPLIRSIGAAITYFGDFGFVGFVLTWYIGDLAGDLCLWVMSVRELRRKGIHKALHPGLLGPAKRLPGAWNFAWTTNVSHSIWAAWGPISNLIVGALLGPASAGLFKVAATFFDSASKPADLMSRSFYPEIMRLDPTGQHPWQLAIRSAFISGAIGFLILLLVMVGGAPLIGLVFGKHYIEAFDLLQLMTVSLIVTMASFPLESLLFMAGRQRSAMFAEGAAVLCYAGFLVALTHLFGLNGAGFAYIVGICLKTLFMLIPTIWAYRKRHTLSHLIASQSGQTS</sequence>
<evidence type="ECO:0000256" key="4">
    <source>
        <dbReference type="ARBA" id="ARBA00022989"/>
    </source>
</evidence>
<feature type="transmembrane region" description="Helical" evidence="6">
    <location>
        <begin position="179"/>
        <end position="198"/>
    </location>
</feature>
<evidence type="ECO:0000256" key="5">
    <source>
        <dbReference type="ARBA" id="ARBA00023136"/>
    </source>
</evidence>
<dbReference type="Proteomes" id="UP000460561">
    <property type="component" value="Unassembled WGS sequence"/>
</dbReference>
<keyword evidence="2" id="KW-1003">Cell membrane</keyword>
<evidence type="ECO:0000313" key="7">
    <source>
        <dbReference type="EMBL" id="MXP25415.1"/>
    </source>
</evidence>
<comment type="caution">
    <text evidence="7">The sequence shown here is derived from an EMBL/GenBank/DDBJ whole genome shotgun (WGS) entry which is preliminary data.</text>
</comment>
<dbReference type="RefSeq" id="WP_160738651.1">
    <property type="nucleotide sequence ID" value="NZ_WTYQ01000002.1"/>
</dbReference>
<protein>
    <submittedName>
        <fullName evidence="7">Oligosaccharide flippase family protein</fullName>
    </submittedName>
</protein>
<dbReference type="InterPro" id="IPR002797">
    <property type="entry name" value="Polysacc_synth"/>
</dbReference>
<name>A0A845A9E9_9SPHN</name>
<feature type="transmembrane region" description="Helical" evidence="6">
    <location>
        <begin position="318"/>
        <end position="345"/>
    </location>
</feature>
<feature type="transmembrane region" description="Helical" evidence="6">
    <location>
        <begin position="412"/>
        <end position="434"/>
    </location>
</feature>
<feature type="transmembrane region" description="Helical" evidence="6">
    <location>
        <begin position="261"/>
        <end position="282"/>
    </location>
</feature>
<comment type="subcellular location">
    <subcellularLocation>
        <location evidence="1">Cell membrane</location>
        <topology evidence="1">Multi-pass membrane protein</topology>
    </subcellularLocation>
</comment>
<evidence type="ECO:0000256" key="3">
    <source>
        <dbReference type="ARBA" id="ARBA00022692"/>
    </source>
</evidence>
<proteinExistence type="predicted"/>
<keyword evidence="5 6" id="KW-0472">Membrane</keyword>
<feature type="transmembrane region" description="Helical" evidence="6">
    <location>
        <begin position="47"/>
        <end position="69"/>
    </location>
</feature>
<evidence type="ECO:0000313" key="8">
    <source>
        <dbReference type="Proteomes" id="UP000460561"/>
    </source>
</evidence>
<evidence type="ECO:0000256" key="1">
    <source>
        <dbReference type="ARBA" id="ARBA00004651"/>
    </source>
</evidence>
<keyword evidence="3 6" id="KW-0812">Transmembrane</keyword>
<feature type="transmembrane region" description="Helical" evidence="6">
    <location>
        <begin position="135"/>
        <end position="158"/>
    </location>
</feature>
<feature type="transmembrane region" description="Helical" evidence="6">
    <location>
        <begin position="21"/>
        <end position="41"/>
    </location>
</feature>
<dbReference type="PANTHER" id="PTHR30250:SF31">
    <property type="entry name" value="INNER MEMBRANE PROTEIN YGHQ"/>
    <property type="match status" value="1"/>
</dbReference>
<dbReference type="OrthoDB" id="493991at2"/>
<feature type="transmembrane region" description="Helical" evidence="6">
    <location>
        <begin position="385"/>
        <end position="406"/>
    </location>
</feature>
<reference evidence="7 8" key="1">
    <citation type="submission" date="2019-12" db="EMBL/GenBank/DDBJ databases">
        <title>Genomic-based taxomic classification of the family Erythrobacteraceae.</title>
        <authorList>
            <person name="Xu L."/>
        </authorList>
    </citation>
    <scope>NUCLEOTIDE SEQUENCE [LARGE SCALE GENOMIC DNA]</scope>
    <source>
        <strain evidence="7 8">DSM 18604</strain>
    </source>
</reference>
<keyword evidence="4 6" id="KW-1133">Transmembrane helix</keyword>
<dbReference type="Pfam" id="PF01943">
    <property type="entry name" value="Polysacc_synt"/>
    <property type="match status" value="1"/>
</dbReference>
<dbReference type="AlphaFoldDB" id="A0A845A9E9"/>
<feature type="transmembrane region" description="Helical" evidence="6">
    <location>
        <begin position="357"/>
        <end position="378"/>
    </location>
</feature>
<accession>A0A845A9E9</accession>
<dbReference type="EMBL" id="WTYQ01000002">
    <property type="protein sequence ID" value="MXP25415.1"/>
    <property type="molecule type" value="Genomic_DNA"/>
</dbReference>
<feature type="transmembrane region" description="Helical" evidence="6">
    <location>
        <begin position="101"/>
        <end position="123"/>
    </location>
</feature>
<evidence type="ECO:0000256" key="6">
    <source>
        <dbReference type="SAM" id="Phobius"/>
    </source>
</evidence>
<gene>
    <name evidence="7" type="ORF">GRI39_05075</name>
</gene>
<dbReference type="PANTHER" id="PTHR30250">
    <property type="entry name" value="PST FAMILY PREDICTED COLANIC ACID TRANSPORTER"/>
    <property type="match status" value="1"/>
</dbReference>
<dbReference type="InterPro" id="IPR050833">
    <property type="entry name" value="Poly_Biosynth_Transport"/>
</dbReference>
<evidence type="ECO:0000256" key="2">
    <source>
        <dbReference type="ARBA" id="ARBA00022475"/>
    </source>
</evidence>
<keyword evidence="8" id="KW-1185">Reference proteome</keyword>